<dbReference type="AlphaFoldDB" id="W3XH07"/>
<dbReference type="Pfam" id="PF06985">
    <property type="entry name" value="HET"/>
    <property type="match status" value="1"/>
</dbReference>
<dbReference type="PANTHER" id="PTHR10622:SF10">
    <property type="entry name" value="HET DOMAIN-CONTAINING PROTEIN"/>
    <property type="match status" value="1"/>
</dbReference>
<dbReference type="InterPro" id="IPR010730">
    <property type="entry name" value="HET"/>
</dbReference>
<keyword evidence="3" id="KW-1185">Reference proteome</keyword>
<dbReference type="OrthoDB" id="674604at2759"/>
<evidence type="ECO:0000313" key="3">
    <source>
        <dbReference type="Proteomes" id="UP000030651"/>
    </source>
</evidence>
<dbReference type="HOGENOM" id="CLU_513978_0_0_1"/>
<feature type="domain" description="Heterokaryon incompatibility" evidence="1">
    <location>
        <begin position="14"/>
        <end position="100"/>
    </location>
</feature>
<dbReference type="STRING" id="1229662.W3XH07"/>
<name>W3XH07_PESFW</name>
<dbReference type="Proteomes" id="UP000030651">
    <property type="component" value="Unassembled WGS sequence"/>
</dbReference>
<protein>
    <recommendedName>
        <fullName evidence="1">Heterokaryon incompatibility domain-containing protein</fullName>
    </recommendedName>
</protein>
<evidence type="ECO:0000259" key="1">
    <source>
        <dbReference type="Pfam" id="PF06985"/>
    </source>
</evidence>
<evidence type="ECO:0000313" key="2">
    <source>
        <dbReference type="EMBL" id="ETS84511.1"/>
    </source>
</evidence>
<dbReference type="RefSeq" id="XP_007829308.1">
    <property type="nucleotide sequence ID" value="XM_007831117.1"/>
</dbReference>
<reference evidence="3" key="1">
    <citation type="journal article" date="2015" name="BMC Genomics">
        <title>Genomic and transcriptomic analysis of the endophytic fungus Pestalotiopsis fici reveals its lifestyle and high potential for synthesis of natural products.</title>
        <authorList>
            <person name="Wang X."/>
            <person name="Zhang X."/>
            <person name="Liu L."/>
            <person name="Xiang M."/>
            <person name="Wang W."/>
            <person name="Sun X."/>
            <person name="Che Y."/>
            <person name="Guo L."/>
            <person name="Liu G."/>
            <person name="Guo L."/>
            <person name="Wang C."/>
            <person name="Yin W.B."/>
            <person name="Stadler M."/>
            <person name="Zhang X."/>
            <person name="Liu X."/>
        </authorList>
    </citation>
    <scope>NUCLEOTIDE SEQUENCE [LARGE SCALE GENOMIC DNA]</scope>
    <source>
        <strain evidence="3">W106-1 / CGMCC3.15140</strain>
    </source>
</reference>
<dbReference type="InParanoid" id="W3XH07"/>
<accession>W3XH07</accession>
<dbReference type="GeneID" id="19267549"/>
<proteinExistence type="predicted"/>
<dbReference type="PANTHER" id="PTHR10622">
    <property type="entry name" value="HET DOMAIN-CONTAINING PROTEIN"/>
    <property type="match status" value="1"/>
</dbReference>
<organism evidence="2 3">
    <name type="scientific">Pestalotiopsis fici (strain W106-1 / CGMCC3.15140)</name>
    <dbReference type="NCBI Taxonomy" id="1229662"/>
    <lineage>
        <taxon>Eukaryota</taxon>
        <taxon>Fungi</taxon>
        <taxon>Dikarya</taxon>
        <taxon>Ascomycota</taxon>
        <taxon>Pezizomycotina</taxon>
        <taxon>Sordariomycetes</taxon>
        <taxon>Xylariomycetidae</taxon>
        <taxon>Amphisphaeriales</taxon>
        <taxon>Sporocadaceae</taxon>
        <taxon>Pestalotiopsis</taxon>
    </lineage>
</organism>
<gene>
    <name evidence="2" type="ORF">PFICI_02536</name>
</gene>
<sequence length="530" mass="60288">MIVLIYESPRDKDYAILSHRWLPKEYRFEDIQNSTGIQSPLHESFAKVKKSCDEALRGGFDYLWIDTCCIDQSSSAELSESINSMFLWYRQARECYVYLDDFALSNYAPISMQTLGTSQWFRRGWTLQELVAPSELIFFDCNWKRIGTRDDPALSSMLHTITGIPVSILSRISIEKCHAQTRYQGHSFADGTCELCGTTDQLPMLLKSRSVAERISWASRRQTTRAEDESYCLLGLFDVNMPLLYGEGRQKAFLRLQEGIVKASDDQSILAYSVPHGEAANIPQLLANSPQCYQVSYDTTEAKFMHVNLLLNPPRPFLDVQIGDLFTTPSLRIKIKEPLKLRHCMTYPSCSSVPAGATYFPAGHWETGGLKQRNTGRNILCGAICFIALDETAAFVVLWGFHGSDVVTSSRDIHSESSGQRPWCRVLSWQDIIDIDLKWYSTTAEAKIMAQLKKRVTTLSYAYDGDRTPELTDPKEIELRGRVDKWSRQEERSKAIWGTGVTTTVYVSIDAKLFLGRSLYRLRISTKPRE</sequence>
<dbReference type="KEGG" id="pfy:PFICI_02536"/>
<dbReference type="EMBL" id="KI912110">
    <property type="protein sequence ID" value="ETS84511.1"/>
    <property type="molecule type" value="Genomic_DNA"/>
</dbReference>